<dbReference type="KEGG" id="nnv:QNH39_18840"/>
<evidence type="ECO:0000313" key="2">
    <source>
        <dbReference type="Proteomes" id="UP001178288"/>
    </source>
</evidence>
<organism evidence="1 2">
    <name type="scientific">Neobacillus novalis</name>
    <dbReference type="NCBI Taxonomy" id="220687"/>
    <lineage>
        <taxon>Bacteria</taxon>
        <taxon>Bacillati</taxon>
        <taxon>Bacillota</taxon>
        <taxon>Bacilli</taxon>
        <taxon>Bacillales</taxon>
        <taxon>Bacillaceae</taxon>
        <taxon>Neobacillus</taxon>
    </lineage>
</organism>
<protein>
    <submittedName>
        <fullName evidence="1">Uncharacterized protein</fullName>
    </submittedName>
</protein>
<proteinExistence type="predicted"/>
<accession>A0AA95MQ78</accession>
<dbReference type="Gene3D" id="1.10.10.60">
    <property type="entry name" value="Homeodomain-like"/>
    <property type="match status" value="1"/>
</dbReference>
<keyword evidence="2" id="KW-1185">Reference proteome</keyword>
<gene>
    <name evidence="1" type="ORF">QNH39_18840</name>
</gene>
<dbReference type="RefSeq" id="WP_066090008.1">
    <property type="nucleotide sequence ID" value="NZ_CP126114.1"/>
</dbReference>
<sequence>MLSKFDYKEATNEKKQEMLLEIVNLYKMTDKAQVVQALAHCQAVLDATQEDFAEVAGVSVRTLRDWKNKDYPELYNEAYERYLSEPELVDVNTEVEEDAMEAVYNNLIARLQNPKTATKDLATILQYFGISGQELRQYASIRNATLRGFIRDNQKQLVPNEDVSSLLKATLAESEFLYLGTEKTKGHTANYMEMDLTNPLVRLELQMAGMLMYGLWNGAINPQFVEMAQSLRVLKMASGEELDTAQAVKDFEGMDGKAKPKKPVTEKLRKDLIDIFGQAEGEQMYQQLLNAKADVDAKTSVPSPKYEVVKGDYNNYLRLFPKLENMPLDVFLAKLDGDADISYKEKYKQYLNNQEEI</sequence>
<dbReference type="Proteomes" id="UP001178288">
    <property type="component" value="Chromosome"/>
</dbReference>
<evidence type="ECO:0000313" key="1">
    <source>
        <dbReference type="EMBL" id="WHY84693.1"/>
    </source>
</evidence>
<dbReference type="AlphaFoldDB" id="A0AA95MQ78"/>
<name>A0AA95MQ78_9BACI</name>
<dbReference type="EMBL" id="CP126114">
    <property type="protein sequence ID" value="WHY84693.1"/>
    <property type="molecule type" value="Genomic_DNA"/>
</dbReference>
<reference evidence="1" key="1">
    <citation type="submission" date="2023-05" db="EMBL/GenBank/DDBJ databases">
        <title>Comparative genomics of Bacillaceae isolates and their secondary metabolite potential.</title>
        <authorList>
            <person name="Song L."/>
            <person name="Nielsen L.J."/>
            <person name="Mohite O."/>
            <person name="Xu X."/>
            <person name="Weber T."/>
            <person name="Kovacs A.T."/>
        </authorList>
    </citation>
    <scope>NUCLEOTIDE SEQUENCE</scope>
    <source>
        <strain evidence="1">XLM17</strain>
    </source>
</reference>